<sequence length="66" mass="7766">MSKKDRNLIFVKVAALMWAIWCMRNDTIFEKKQFTSFMQHEEARKTVCLASKTLEVVVLNIFAKNI</sequence>
<name>A0A368RN79_SETIT</name>
<organism evidence="1">
    <name type="scientific">Setaria italica</name>
    <name type="common">Foxtail millet</name>
    <name type="synonym">Panicum italicum</name>
    <dbReference type="NCBI Taxonomy" id="4555"/>
    <lineage>
        <taxon>Eukaryota</taxon>
        <taxon>Viridiplantae</taxon>
        <taxon>Streptophyta</taxon>
        <taxon>Embryophyta</taxon>
        <taxon>Tracheophyta</taxon>
        <taxon>Spermatophyta</taxon>
        <taxon>Magnoliopsida</taxon>
        <taxon>Liliopsida</taxon>
        <taxon>Poales</taxon>
        <taxon>Poaceae</taxon>
        <taxon>PACMAD clade</taxon>
        <taxon>Panicoideae</taxon>
        <taxon>Panicodae</taxon>
        <taxon>Paniceae</taxon>
        <taxon>Cenchrinae</taxon>
        <taxon>Setaria</taxon>
    </lineage>
</organism>
<gene>
    <name evidence="1" type="ORF">SETIT_6G182300v2</name>
</gene>
<dbReference type="AlphaFoldDB" id="A0A368RN79"/>
<reference evidence="1" key="1">
    <citation type="journal article" date="2012" name="Nat. Biotechnol.">
        <title>Reference genome sequence of the model plant Setaria.</title>
        <authorList>
            <person name="Bennetzen J.L."/>
            <person name="Schmutz J."/>
            <person name="Wang H."/>
            <person name="Percifield R."/>
            <person name="Hawkins J."/>
            <person name="Pontaroli A.C."/>
            <person name="Estep M."/>
            <person name="Feng L."/>
            <person name="Vaughn J.N."/>
            <person name="Grimwood J."/>
            <person name="Jenkins J."/>
            <person name="Barry K."/>
            <person name="Lindquist E."/>
            <person name="Hellsten U."/>
            <person name="Deshpande S."/>
            <person name="Wang X."/>
            <person name="Wu X."/>
            <person name="Mitros T."/>
            <person name="Triplett J."/>
            <person name="Yang X."/>
            <person name="Ye C.Y."/>
            <person name="Mauro-Herrera M."/>
            <person name="Wang L."/>
            <person name="Li P."/>
            <person name="Sharma M."/>
            <person name="Sharma R."/>
            <person name="Ronald P.C."/>
            <person name="Panaud O."/>
            <person name="Kellogg E.A."/>
            <person name="Brutnell T.P."/>
            <person name="Doust A.N."/>
            <person name="Tuskan G.A."/>
            <person name="Rokhsar D."/>
            <person name="Devos K.M."/>
        </authorList>
    </citation>
    <scope>NUCLEOTIDE SEQUENCE [LARGE SCALE GENOMIC DNA]</scope>
    <source>
        <strain evidence="1">Yugu1</strain>
    </source>
</reference>
<dbReference type="OrthoDB" id="687335at2759"/>
<reference evidence="1" key="2">
    <citation type="submission" date="2015-07" db="EMBL/GenBank/DDBJ databases">
        <authorList>
            <person name="Noorani M."/>
        </authorList>
    </citation>
    <scope>NUCLEOTIDE SEQUENCE</scope>
    <source>
        <strain evidence="1">Yugu1</strain>
    </source>
</reference>
<evidence type="ECO:0000313" key="1">
    <source>
        <dbReference type="EMBL" id="RCV31494.1"/>
    </source>
</evidence>
<accession>A0A368RN79</accession>
<dbReference type="EMBL" id="CM003533">
    <property type="protein sequence ID" value="RCV31494.1"/>
    <property type="molecule type" value="Genomic_DNA"/>
</dbReference>
<protein>
    <submittedName>
        <fullName evidence="1">Uncharacterized protein</fullName>
    </submittedName>
</protein>
<proteinExistence type="predicted"/>